<dbReference type="Proteomes" id="UP001165083">
    <property type="component" value="Unassembled WGS sequence"/>
</dbReference>
<dbReference type="GO" id="GO:0005576">
    <property type="term" value="C:extracellular region"/>
    <property type="evidence" value="ECO:0007669"/>
    <property type="project" value="UniProtKB-SubCell"/>
</dbReference>
<sequence>MRLSPVVLVATATLLANYDTVSAATNAEHTKISAAGSPNVMQSVNVAPLNARFLRSFKREVEEQDDDELKTEEEERGYGNYPFLVFLKTPRRRWQNGLTMVCGTASWKRWRTSPTVKHLISVEK</sequence>
<dbReference type="EMBL" id="BSXW01012436">
    <property type="protein sequence ID" value="GMF64926.1"/>
    <property type="molecule type" value="Genomic_DNA"/>
</dbReference>
<proteinExistence type="inferred from homology"/>
<dbReference type="AlphaFoldDB" id="A0A9W6YHM3"/>
<evidence type="ECO:0000313" key="7">
    <source>
        <dbReference type="Proteomes" id="UP001165083"/>
    </source>
</evidence>
<protein>
    <recommendedName>
        <fullName evidence="5">RxLR effector protein</fullName>
    </recommendedName>
</protein>
<keyword evidence="4 5" id="KW-0732">Signal</keyword>
<keyword evidence="7" id="KW-1185">Reference proteome</keyword>
<feature type="chain" id="PRO_5041021318" description="RxLR effector protein" evidence="5">
    <location>
        <begin position="24"/>
        <end position="124"/>
    </location>
</feature>
<evidence type="ECO:0000256" key="5">
    <source>
        <dbReference type="RuleBase" id="RU367124"/>
    </source>
</evidence>
<name>A0A9W6YHM3_9STRA</name>
<comment type="subcellular location">
    <subcellularLocation>
        <location evidence="1 5">Secreted</location>
    </subcellularLocation>
</comment>
<comment type="caution">
    <text evidence="6">The sequence shown here is derived from an EMBL/GenBank/DDBJ whole genome shotgun (WGS) entry which is preliminary data.</text>
</comment>
<accession>A0A9W6YHM3</accession>
<keyword evidence="3 5" id="KW-0964">Secreted</keyword>
<evidence type="ECO:0000256" key="2">
    <source>
        <dbReference type="ARBA" id="ARBA00010400"/>
    </source>
</evidence>
<evidence type="ECO:0000256" key="4">
    <source>
        <dbReference type="ARBA" id="ARBA00022729"/>
    </source>
</evidence>
<evidence type="ECO:0000256" key="1">
    <source>
        <dbReference type="ARBA" id="ARBA00004613"/>
    </source>
</evidence>
<organism evidence="6 7">
    <name type="scientific">Phytophthora lilii</name>
    <dbReference type="NCBI Taxonomy" id="2077276"/>
    <lineage>
        <taxon>Eukaryota</taxon>
        <taxon>Sar</taxon>
        <taxon>Stramenopiles</taxon>
        <taxon>Oomycota</taxon>
        <taxon>Peronosporomycetes</taxon>
        <taxon>Peronosporales</taxon>
        <taxon>Peronosporaceae</taxon>
        <taxon>Phytophthora</taxon>
    </lineage>
</organism>
<evidence type="ECO:0000256" key="3">
    <source>
        <dbReference type="ARBA" id="ARBA00022525"/>
    </source>
</evidence>
<comment type="function">
    <text evidence="5">Effector that suppresses plant defense responses during pathogen infection.</text>
</comment>
<comment type="domain">
    <text evidence="5">The RxLR-dEER motif acts to carry the protein into the host cell cytoplasm through binding to cell surface phosphatidylinositol-3-phosphate.</text>
</comment>
<comment type="similarity">
    <text evidence="2 5">Belongs to the RxLR effector family.</text>
</comment>
<gene>
    <name evidence="6" type="ORF">Plil01_001767000</name>
</gene>
<dbReference type="Pfam" id="PF16810">
    <property type="entry name" value="RXLR"/>
    <property type="match status" value="1"/>
</dbReference>
<evidence type="ECO:0000313" key="6">
    <source>
        <dbReference type="EMBL" id="GMF64926.1"/>
    </source>
</evidence>
<feature type="signal peptide" evidence="5">
    <location>
        <begin position="1"/>
        <end position="23"/>
    </location>
</feature>
<dbReference type="InterPro" id="IPR031825">
    <property type="entry name" value="RXLR"/>
</dbReference>
<reference evidence="6" key="1">
    <citation type="submission" date="2023-04" db="EMBL/GenBank/DDBJ databases">
        <title>Phytophthora lilii NBRC 32176.</title>
        <authorList>
            <person name="Ichikawa N."/>
            <person name="Sato H."/>
            <person name="Tonouchi N."/>
        </authorList>
    </citation>
    <scope>NUCLEOTIDE SEQUENCE</scope>
    <source>
        <strain evidence="6">NBRC 32176</strain>
    </source>
</reference>